<protein>
    <submittedName>
        <fullName evidence="4">NUDIX domain-containing protein</fullName>
    </submittedName>
</protein>
<dbReference type="STRING" id="410764.GA0061103_2061"/>
<dbReference type="PROSITE" id="PS51462">
    <property type="entry name" value="NUDIX"/>
    <property type="match status" value="1"/>
</dbReference>
<dbReference type="Proteomes" id="UP000199101">
    <property type="component" value="Unassembled WGS sequence"/>
</dbReference>
<accession>A0A1C3UF90</accession>
<dbReference type="EMBL" id="FMAG01000001">
    <property type="protein sequence ID" value="SCB14017.1"/>
    <property type="molecule type" value="Genomic_DNA"/>
</dbReference>
<dbReference type="Pfam" id="PF00293">
    <property type="entry name" value="NUDIX"/>
    <property type="match status" value="1"/>
</dbReference>
<gene>
    <name evidence="4" type="ORF">GA0061103_2061</name>
</gene>
<keyword evidence="5" id="KW-1185">Reference proteome</keyword>
<organism evidence="4 5">
    <name type="scientific">Rhizobium multihospitium</name>
    <dbReference type="NCBI Taxonomy" id="410764"/>
    <lineage>
        <taxon>Bacteria</taxon>
        <taxon>Pseudomonadati</taxon>
        <taxon>Pseudomonadota</taxon>
        <taxon>Alphaproteobacteria</taxon>
        <taxon>Hyphomicrobiales</taxon>
        <taxon>Rhizobiaceae</taxon>
        <taxon>Rhizobium/Agrobacterium group</taxon>
        <taxon>Rhizobium</taxon>
    </lineage>
</organism>
<dbReference type="GO" id="GO:0016787">
    <property type="term" value="F:hydrolase activity"/>
    <property type="evidence" value="ECO:0007669"/>
    <property type="project" value="UniProtKB-KW"/>
</dbReference>
<evidence type="ECO:0000256" key="2">
    <source>
        <dbReference type="ARBA" id="ARBA00022801"/>
    </source>
</evidence>
<evidence type="ECO:0000259" key="3">
    <source>
        <dbReference type="PROSITE" id="PS51462"/>
    </source>
</evidence>
<dbReference type="PROSITE" id="PS00893">
    <property type="entry name" value="NUDIX_BOX"/>
    <property type="match status" value="1"/>
</dbReference>
<feature type="domain" description="Nudix hydrolase" evidence="3">
    <location>
        <begin position="17"/>
        <end position="155"/>
    </location>
</feature>
<reference evidence="5" key="1">
    <citation type="submission" date="2016-08" db="EMBL/GenBank/DDBJ databases">
        <authorList>
            <person name="Varghese N."/>
            <person name="Submissions Spin"/>
        </authorList>
    </citation>
    <scope>NUCLEOTIDE SEQUENCE [LARGE SCALE GENOMIC DNA]</scope>
    <source>
        <strain evidence="5">HAMBI 2975</strain>
    </source>
</reference>
<dbReference type="InterPro" id="IPR020084">
    <property type="entry name" value="NUDIX_hydrolase_CS"/>
</dbReference>
<dbReference type="PANTHER" id="PTHR43046">
    <property type="entry name" value="GDP-MANNOSE MANNOSYL HYDROLASE"/>
    <property type="match status" value="1"/>
</dbReference>
<dbReference type="InterPro" id="IPR000086">
    <property type="entry name" value="NUDIX_hydrolase_dom"/>
</dbReference>
<name>A0A1C3UF90_9HYPH</name>
<dbReference type="CDD" id="cd04688">
    <property type="entry name" value="NUDIX_Hydrolase"/>
    <property type="match status" value="1"/>
</dbReference>
<dbReference type="RefSeq" id="WP_092707662.1">
    <property type="nucleotide sequence ID" value="NZ_FMAG01000001.1"/>
</dbReference>
<evidence type="ECO:0000256" key="1">
    <source>
        <dbReference type="ARBA" id="ARBA00001946"/>
    </source>
</evidence>
<proteinExistence type="predicted"/>
<dbReference type="Gene3D" id="3.90.79.10">
    <property type="entry name" value="Nucleoside Triphosphate Pyrophosphohydrolase"/>
    <property type="match status" value="1"/>
</dbReference>
<comment type="cofactor">
    <cofactor evidence="1">
        <name>Mg(2+)</name>
        <dbReference type="ChEBI" id="CHEBI:18420"/>
    </cofactor>
</comment>
<dbReference type="SUPFAM" id="SSF55811">
    <property type="entry name" value="Nudix"/>
    <property type="match status" value="1"/>
</dbReference>
<dbReference type="OrthoDB" id="9804442at2"/>
<evidence type="ECO:0000313" key="5">
    <source>
        <dbReference type="Proteomes" id="UP000199101"/>
    </source>
</evidence>
<evidence type="ECO:0000313" key="4">
    <source>
        <dbReference type="EMBL" id="SCB14017.1"/>
    </source>
</evidence>
<sequence>MTETARTMIVMDSGVSRFQLRAGALIRHGDHILIHRALTDNFWSLPGGRVEFHEAGAETLAREIEEEIGCKATVGPLRFIIENFFEYAGRRVHELGFYYEAELLQPFPFHETEVVHRVKDGSADLEFRWAPSTLVGLDRFDLVPAPIRNLIATNPAGIQHFVRRDAA</sequence>
<dbReference type="AlphaFoldDB" id="A0A1C3UF90"/>
<dbReference type="InterPro" id="IPR015797">
    <property type="entry name" value="NUDIX_hydrolase-like_dom_sf"/>
</dbReference>
<keyword evidence="2" id="KW-0378">Hydrolase</keyword>
<dbReference type="PANTHER" id="PTHR43046:SF14">
    <property type="entry name" value="MUTT_NUDIX FAMILY PROTEIN"/>
    <property type="match status" value="1"/>
</dbReference>